<name>A0A1Y0I1P6_9GAMM</name>
<protein>
    <submittedName>
        <fullName evidence="3">HupE/UreJ family protein</fullName>
    </submittedName>
</protein>
<keyword evidence="1" id="KW-1133">Transmembrane helix</keyword>
<feature type="transmembrane region" description="Helical" evidence="1">
    <location>
        <begin position="326"/>
        <end position="350"/>
    </location>
</feature>
<feature type="transmembrane region" description="Helical" evidence="1">
    <location>
        <begin position="240"/>
        <end position="263"/>
    </location>
</feature>
<sequence>MRAKAIYVFLLFGLITGSPVLAHQVSQSQLALQLDSAEDAGQAVGNWHIGLMDLELSLGLDRDGNGKVTWAEVRDREAEIFAWAEPSLRFTQQSVECQVTPSSAQIDRLNSGLYWVLPFRLSCPEPLENISLEYNLLFDQDRSHRALVTYEFSQQGNAQARDKITRVLTPESRTLVLDWTAEEGNWLGIVQDFVVQGVWHIWIGLDHIFFLLALLIPGVFRRVDFRWQSYDSFKGACRDVLIVVSMFTIAHSITLTAATLKWIVLPITWVEMVIAFSVALAGLNIIFPVLHRQRWLVAFVFGLIHGFGFASVLSDLQLPKEAFLTSLISFNLGVELGQLAIVLLVLPLIYSLRNQNLYRRHAMPVAAFGIFLMGSFWMAERAMALP</sequence>
<evidence type="ECO:0000256" key="1">
    <source>
        <dbReference type="SAM" id="Phobius"/>
    </source>
</evidence>
<dbReference type="InterPro" id="IPR018247">
    <property type="entry name" value="EF_Hand_1_Ca_BS"/>
</dbReference>
<dbReference type="PROSITE" id="PS00018">
    <property type="entry name" value="EF_HAND_1"/>
    <property type="match status" value="1"/>
</dbReference>
<dbReference type="Pfam" id="PF13795">
    <property type="entry name" value="HupE_UreJ_2"/>
    <property type="match status" value="1"/>
</dbReference>
<accession>A0A1Y0I1P6</accession>
<dbReference type="KEGG" id="ome:OLMES_0266"/>
<feature type="transmembrane region" description="Helical" evidence="1">
    <location>
        <begin position="295"/>
        <end position="314"/>
    </location>
</feature>
<dbReference type="Proteomes" id="UP000196027">
    <property type="component" value="Chromosome"/>
</dbReference>
<dbReference type="RefSeq" id="WP_157678097.1">
    <property type="nucleotide sequence ID" value="NZ_CP021425.1"/>
</dbReference>
<dbReference type="InterPro" id="IPR032809">
    <property type="entry name" value="Put_HupE_UreJ"/>
</dbReference>
<evidence type="ECO:0000256" key="2">
    <source>
        <dbReference type="SAM" id="SignalP"/>
    </source>
</evidence>
<gene>
    <name evidence="3" type="ORF">OLMES_0266</name>
</gene>
<keyword evidence="2" id="KW-0732">Signal</keyword>
<feature type="signal peptide" evidence="2">
    <location>
        <begin position="1"/>
        <end position="22"/>
    </location>
</feature>
<feature type="transmembrane region" description="Helical" evidence="1">
    <location>
        <begin position="199"/>
        <end position="220"/>
    </location>
</feature>
<feature type="transmembrane region" description="Helical" evidence="1">
    <location>
        <begin position="269"/>
        <end position="290"/>
    </location>
</feature>
<keyword evidence="1" id="KW-0472">Membrane</keyword>
<reference evidence="3 4" key="1">
    <citation type="submission" date="2017-05" db="EMBL/GenBank/DDBJ databases">
        <title>Genomic insights into alkan degradation activity of Oleiphilus messinensis.</title>
        <authorList>
            <person name="Kozyavkin S.A."/>
            <person name="Slesarev A.I."/>
            <person name="Golyshin P.N."/>
            <person name="Korzhenkov A."/>
            <person name="Golyshina O.N."/>
            <person name="Toshchakov S.V."/>
        </authorList>
    </citation>
    <scope>NUCLEOTIDE SEQUENCE [LARGE SCALE GENOMIC DNA]</scope>
    <source>
        <strain evidence="3 4">ME102</strain>
    </source>
</reference>
<keyword evidence="4" id="KW-1185">Reference proteome</keyword>
<keyword evidence="1" id="KW-0812">Transmembrane</keyword>
<dbReference type="AlphaFoldDB" id="A0A1Y0I1P6"/>
<proteinExistence type="predicted"/>
<feature type="chain" id="PRO_5013231313" evidence="2">
    <location>
        <begin position="23"/>
        <end position="386"/>
    </location>
</feature>
<feature type="transmembrane region" description="Helical" evidence="1">
    <location>
        <begin position="362"/>
        <end position="379"/>
    </location>
</feature>
<evidence type="ECO:0000313" key="3">
    <source>
        <dbReference type="EMBL" id="ARU54372.1"/>
    </source>
</evidence>
<evidence type="ECO:0000313" key="4">
    <source>
        <dbReference type="Proteomes" id="UP000196027"/>
    </source>
</evidence>
<organism evidence="3 4">
    <name type="scientific">Oleiphilus messinensis</name>
    <dbReference type="NCBI Taxonomy" id="141451"/>
    <lineage>
        <taxon>Bacteria</taxon>
        <taxon>Pseudomonadati</taxon>
        <taxon>Pseudomonadota</taxon>
        <taxon>Gammaproteobacteria</taxon>
        <taxon>Oceanospirillales</taxon>
        <taxon>Oleiphilaceae</taxon>
        <taxon>Oleiphilus</taxon>
    </lineage>
</organism>
<dbReference type="OrthoDB" id="9808870at2"/>
<dbReference type="EMBL" id="CP021425">
    <property type="protein sequence ID" value="ARU54372.1"/>
    <property type="molecule type" value="Genomic_DNA"/>
</dbReference>